<proteinExistence type="predicted"/>
<evidence type="ECO:0000256" key="1">
    <source>
        <dbReference type="SAM" id="MobiDB-lite"/>
    </source>
</evidence>
<feature type="region of interest" description="Disordered" evidence="1">
    <location>
        <begin position="23"/>
        <end position="93"/>
    </location>
</feature>
<name>A0A6B0U8R6_IXORI</name>
<organism evidence="2">
    <name type="scientific">Ixodes ricinus</name>
    <name type="common">Common tick</name>
    <name type="synonym">Acarus ricinus</name>
    <dbReference type="NCBI Taxonomy" id="34613"/>
    <lineage>
        <taxon>Eukaryota</taxon>
        <taxon>Metazoa</taxon>
        <taxon>Ecdysozoa</taxon>
        <taxon>Arthropoda</taxon>
        <taxon>Chelicerata</taxon>
        <taxon>Arachnida</taxon>
        <taxon>Acari</taxon>
        <taxon>Parasitiformes</taxon>
        <taxon>Ixodida</taxon>
        <taxon>Ixodoidea</taxon>
        <taxon>Ixodidae</taxon>
        <taxon>Ixodinae</taxon>
        <taxon>Ixodes</taxon>
    </lineage>
</organism>
<dbReference type="AlphaFoldDB" id="A0A6B0U8R6"/>
<protein>
    <submittedName>
        <fullName evidence="2">Putative secreted protein</fullName>
    </submittedName>
</protein>
<feature type="compositionally biased region" description="Low complexity" evidence="1">
    <location>
        <begin position="80"/>
        <end position="93"/>
    </location>
</feature>
<accession>A0A6B0U8R6</accession>
<reference evidence="2" key="1">
    <citation type="submission" date="2019-12" db="EMBL/GenBank/DDBJ databases">
        <title>An insight into the sialome of adult female Ixodes ricinus ticks feeding for 6 days.</title>
        <authorList>
            <person name="Perner J."/>
            <person name="Ribeiro J.M.C."/>
        </authorList>
    </citation>
    <scope>NUCLEOTIDE SEQUENCE</scope>
    <source>
        <strain evidence="2">Semi-engorged</strain>
        <tissue evidence="2">Salivary glands</tissue>
    </source>
</reference>
<evidence type="ECO:0000313" key="2">
    <source>
        <dbReference type="EMBL" id="MXU86781.1"/>
    </source>
</evidence>
<feature type="compositionally biased region" description="Low complexity" evidence="1">
    <location>
        <begin position="32"/>
        <end position="69"/>
    </location>
</feature>
<sequence>MISWKSFVASVLSSSRAWQTSWLRTAPPPASPGTRAAPGGRCGGPARTGRGSRGRCAPPGPAPAASRAGSPPPAPPSTPAPAGAGPACGHKGP</sequence>
<dbReference type="EMBL" id="GIFC01004698">
    <property type="protein sequence ID" value="MXU86781.1"/>
    <property type="molecule type" value="Transcribed_RNA"/>
</dbReference>
<feature type="compositionally biased region" description="Pro residues" evidence="1">
    <location>
        <begin position="70"/>
        <end position="79"/>
    </location>
</feature>